<evidence type="ECO:0000313" key="8">
    <source>
        <dbReference type="EMBL" id="GAQ80178.1"/>
    </source>
</evidence>
<evidence type="ECO:0000256" key="3">
    <source>
        <dbReference type="ARBA" id="ARBA00010876"/>
    </source>
</evidence>
<dbReference type="CDD" id="cd02869">
    <property type="entry name" value="PseudoU_synth_RluA_like"/>
    <property type="match status" value="1"/>
</dbReference>
<keyword evidence="5" id="KW-0413">Isomerase</keyword>
<organism evidence="8 9">
    <name type="scientific">Klebsormidium nitens</name>
    <name type="common">Green alga</name>
    <name type="synonym">Ulothrix nitens</name>
    <dbReference type="NCBI Taxonomy" id="105231"/>
    <lineage>
        <taxon>Eukaryota</taxon>
        <taxon>Viridiplantae</taxon>
        <taxon>Streptophyta</taxon>
        <taxon>Klebsormidiophyceae</taxon>
        <taxon>Klebsormidiales</taxon>
        <taxon>Klebsormidiaceae</taxon>
        <taxon>Klebsormidium</taxon>
    </lineage>
</organism>
<protein>
    <recommendedName>
        <fullName evidence="7">Pseudouridine synthase RsuA/RluA-like domain-containing protein</fullName>
    </recommendedName>
</protein>
<feature type="region of interest" description="Disordered" evidence="6">
    <location>
        <begin position="54"/>
        <end position="101"/>
    </location>
</feature>
<dbReference type="Pfam" id="PF00849">
    <property type="entry name" value="PseudoU_synth_2"/>
    <property type="match status" value="1"/>
</dbReference>
<keyword evidence="9" id="KW-1185">Reference proteome</keyword>
<comment type="catalytic activity">
    <reaction evidence="1">
        <text>a uridine in RNA = a pseudouridine in RNA</text>
        <dbReference type="Rhea" id="RHEA:48348"/>
        <dbReference type="Rhea" id="RHEA-COMP:12068"/>
        <dbReference type="Rhea" id="RHEA-COMP:12069"/>
        <dbReference type="ChEBI" id="CHEBI:65314"/>
        <dbReference type="ChEBI" id="CHEBI:65315"/>
    </reaction>
</comment>
<dbReference type="OMA" id="GRQAHQK"/>
<comment type="subcellular location">
    <subcellularLocation>
        <location evidence="2">Mitochondrion</location>
    </subcellularLocation>
</comment>
<feature type="region of interest" description="Disordered" evidence="6">
    <location>
        <begin position="462"/>
        <end position="486"/>
    </location>
</feature>
<keyword evidence="4" id="KW-0496">Mitochondrion</keyword>
<evidence type="ECO:0000259" key="7">
    <source>
        <dbReference type="Pfam" id="PF00849"/>
    </source>
</evidence>
<evidence type="ECO:0000256" key="2">
    <source>
        <dbReference type="ARBA" id="ARBA00004173"/>
    </source>
</evidence>
<evidence type="ECO:0000256" key="5">
    <source>
        <dbReference type="ARBA" id="ARBA00023235"/>
    </source>
</evidence>
<dbReference type="PANTHER" id="PTHR21600:SF81">
    <property type="entry name" value="21S RRNA PSEUDOURIDINE(2819) SYNTHASE"/>
    <property type="match status" value="1"/>
</dbReference>
<comment type="similarity">
    <text evidence="3">Belongs to the pseudouridine synthase RluA family.</text>
</comment>
<dbReference type="InterPro" id="IPR050188">
    <property type="entry name" value="RluA_PseudoU_synthase"/>
</dbReference>
<dbReference type="STRING" id="105231.A0A1Y1HWF1"/>
<dbReference type="Proteomes" id="UP000054558">
    <property type="component" value="Unassembled WGS sequence"/>
</dbReference>
<dbReference type="PROSITE" id="PS01129">
    <property type="entry name" value="PSI_RLU"/>
    <property type="match status" value="1"/>
</dbReference>
<dbReference type="EMBL" id="DF236997">
    <property type="protein sequence ID" value="GAQ80178.1"/>
    <property type="molecule type" value="Genomic_DNA"/>
</dbReference>
<dbReference type="GO" id="GO:0005739">
    <property type="term" value="C:mitochondrion"/>
    <property type="evidence" value="ECO:0007669"/>
    <property type="project" value="UniProtKB-SubCell"/>
</dbReference>
<dbReference type="GO" id="GO:0003723">
    <property type="term" value="F:RNA binding"/>
    <property type="evidence" value="ECO:0007669"/>
    <property type="project" value="InterPro"/>
</dbReference>
<proteinExistence type="inferred from homology"/>
<dbReference type="GO" id="GO:0009982">
    <property type="term" value="F:pseudouridine synthase activity"/>
    <property type="evidence" value="ECO:0000318"/>
    <property type="project" value="GO_Central"/>
</dbReference>
<sequence>MAARFARLLQECAISVSSHACDAQRHRAAIGAHILRQHYSPLSKSHLPEILTGAAKGGDGGGAGDSGNCAFNRTPSVRPKHTKDLDAQAESESGISFESPPAGRFLRDPREWVWMPPVPQKLDEWEAGPNADSASSTTGAFQWLRKCQPQLPHAVIHKLFRKREVRLVETAESPDQPATLRRISDAEALPPGSVLVIHARAMEPRAAPKPGQVPREEPALEQAARRSGTTRVAASKGDPAVVRPEVQELRERVLFRDEHVVVINKAHGQAVQGGRNIRESLDDLLQEAFSKSDGERPRLVHRLDKDTSGCLIVALSEQSAVAVTGLFRHKTASAISRDVGDGEAAERTGLQRAYWALVEGIPAQAEGVIDAPVKKCVTGARGERMVLADRQDEAALPALTRYRTVATSPQGFAWLELQPLTGRKHQLRVHASSVLSCPIVGDYKYGFVGQVRKGREKDGTVGVLDADKKGRGRSAKTSGEAVGDAGSASPRLHLHCRWVELPKLHWLGTREESKGRTGHTSRTEERTRVEAPLPPHMEATWKALKFLIGRL</sequence>
<evidence type="ECO:0000256" key="4">
    <source>
        <dbReference type="ARBA" id="ARBA00023128"/>
    </source>
</evidence>
<accession>A0A1Y1HWF1</accession>
<evidence type="ECO:0000256" key="6">
    <source>
        <dbReference type="SAM" id="MobiDB-lite"/>
    </source>
</evidence>
<gene>
    <name evidence="8" type="ORF">KFL_000480190</name>
</gene>
<dbReference type="InterPro" id="IPR006145">
    <property type="entry name" value="PsdUridine_synth_RsuA/RluA"/>
</dbReference>
<dbReference type="GO" id="GO:0000455">
    <property type="term" value="P:enzyme-directed rRNA pseudouridine synthesis"/>
    <property type="evidence" value="ECO:0000318"/>
    <property type="project" value="GO_Central"/>
</dbReference>
<name>A0A1Y1HWF1_KLENI</name>
<feature type="compositionally biased region" description="Gly residues" evidence="6">
    <location>
        <begin position="55"/>
        <end position="65"/>
    </location>
</feature>
<dbReference type="OrthoDB" id="428658at2759"/>
<evidence type="ECO:0000313" key="9">
    <source>
        <dbReference type="Proteomes" id="UP000054558"/>
    </source>
</evidence>
<dbReference type="SUPFAM" id="SSF55120">
    <property type="entry name" value="Pseudouridine synthase"/>
    <property type="match status" value="1"/>
</dbReference>
<dbReference type="InterPro" id="IPR020103">
    <property type="entry name" value="PsdUridine_synth_cat_dom_sf"/>
</dbReference>
<feature type="region of interest" description="Disordered" evidence="6">
    <location>
        <begin position="509"/>
        <end position="528"/>
    </location>
</feature>
<feature type="region of interest" description="Disordered" evidence="6">
    <location>
        <begin position="205"/>
        <end position="239"/>
    </location>
</feature>
<reference evidence="8 9" key="1">
    <citation type="journal article" date="2014" name="Nat. Commun.">
        <title>Klebsormidium flaccidum genome reveals primary factors for plant terrestrial adaptation.</title>
        <authorList>
            <person name="Hori K."/>
            <person name="Maruyama F."/>
            <person name="Fujisawa T."/>
            <person name="Togashi T."/>
            <person name="Yamamoto N."/>
            <person name="Seo M."/>
            <person name="Sato S."/>
            <person name="Yamada T."/>
            <person name="Mori H."/>
            <person name="Tajima N."/>
            <person name="Moriyama T."/>
            <person name="Ikeuchi M."/>
            <person name="Watanabe M."/>
            <person name="Wada H."/>
            <person name="Kobayashi K."/>
            <person name="Saito M."/>
            <person name="Masuda T."/>
            <person name="Sasaki-Sekimoto Y."/>
            <person name="Mashiguchi K."/>
            <person name="Awai K."/>
            <person name="Shimojima M."/>
            <person name="Masuda S."/>
            <person name="Iwai M."/>
            <person name="Nobusawa T."/>
            <person name="Narise T."/>
            <person name="Kondo S."/>
            <person name="Saito H."/>
            <person name="Sato R."/>
            <person name="Murakawa M."/>
            <person name="Ihara Y."/>
            <person name="Oshima-Yamada Y."/>
            <person name="Ohtaka K."/>
            <person name="Satoh M."/>
            <person name="Sonobe K."/>
            <person name="Ishii M."/>
            <person name="Ohtani R."/>
            <person name="Kanamori-Sato M."/>
            <person name="Honoki R."/>
            <person name="Miyazaki D."/>
            <person name="Mochizuki H."/>
            <person name="Umetsu J."/>
            <person name="Higashi K."/>
            <person name="Shibata D."/>
            <person name="Kamiya Y."/>
            <person name="Sato N."/>
            <person name="Nakamura Y."/>
            <person name="Tabata S."/>
            <person name="Ida S."/>
            <person name="Kurokawa K."/>
            <person name="Ohta H."/>
        </authorList>
    </citation>
    <scope>NUCLEOTIDE SEQUENCE [LARGE SCALE GENOMIC DNA]</scope>
    <source>
        <strain evidence="8 9">NIES-2285</strain>
    </source>
</reference>
<dbReference type="InterPro" id="IPR006224">
    <property type="entry name" value="PsdUridine_synth_RluA-like_CS"/>
</dbReference>
<evidence type="ECO:0000256" key="1">
    <source>
        <dbReference type="ARBA" id="ARBA00000073"/>
    </source>
</evidence>
<feature type="domain" description="Pseudouridine synthase RsuA/RluA-like" evidence="7">
    <location>
        <begin position="259"/>
        <end position="432"/>
    </location>
</feature>
<dbReference type="Gene3D" id="3.30.2350.10">
    <property type="entry name" value="Pseudouridine synthase"/>
    <property type="match status" value="1"/>
</dbReference>
<dbReference type="AlphaFoldDB" id="A0A1Y1HWF1"/>
<dbReference type="PANTHER" id="PTHR21600">
    <property type="entry name" value="MITOCHONDRIAL RNA PSEUDOURIDINE SYNTHASE"/>
    <property type="match status" value="1"/>
</dbReference>